<dbReference type="EMBL" id="JANUGQ010000011">
    <property type="protein sequence ID" value="MCS0636945.1"/>
    <property type="molecule type" value="Genomic_DNA"/>
</dbReference>
<evidence type="ECO:0000259" key="1">
    <source>
        <dbReference type="Pfam" id="PF06983"/>
    </source>
</evidence>
<sequence>MQKITTCLWFDGQAEEAAAFYTSVFDRSRITGTQYATDAVPGGRAGAVLTVSFEVEGHPIMALNGGPEFHFSEAVSLIVHCDSQEEVDRYWAALTADGGAESECGWLKDKYGMSWQITPRRLIELISSPDRALADRVFRAMLTMRKLDIQRLEDAAKEG</sequence>
<dbReference type="Proteomes" id="UP001431313">
    <property type="component" value="Unassembled WGS sequence"/>
</dbReference>
<dbReference type="PANTHER" id="PTHR33990:SF2">
    <property type="entry name" value="PHNB-LIKE DOMAIN-CONTAINING PROTEIN"/>
    <property type="match status" value="1"/>
</dbReference>
<dbReference type="InterPro" id="IPR009725">
    <property type="entry name" value="3_dmu_93_MTrfase"/>
</dbReference>
<organism evidence="2 3">
    <name type="scientific">Streptomyces pyxinae</name>
    <dbReference type="NCBI Taxonomy" id="2970734"/>
    <lineage>
        <taxon>Bacteria</taxon>
        <taxon>Bacillati</taxon>
        <taxon>Actinomycetota</taxon>
        <taxon>Actinomycetes</taxon>
        <taxon>Kitasatosporales</taxon>
        <taxon>Streptomycetaceae</taxon>
        <taxon>Streptomyces</taxon>
    </lineage>
</organism>
<dbReference type="InterPro" id="IPR029068">
    <property type="entry name" value="Glyas_Bleomycin-R_OHBP_Dase"/>
</dbReference>
<evidence type="ECO:0000313" key="2">
    <source>
        <dbReference type="EMBL" id="MCS0636945.1"/>
    </source>
</evidence>
<reference evidence="2" key="1">
    <citation type="submission" date="2022-08" db="EMBL/GenBank/DDBJ databases">
        <authorList>
            <person name="Somphong A."/>
            <person name="Phongsopitanun W."/>
        </authorList>
    </citation>
    <scope>NUCLEOTIDE SEQUENCE</scope>
    <source>
        <strain evidence="2">LP05-1</strain>
    </source>
</reference>
<protein>
    <submittedName>
        <fullName evidence="2">VOC family protein</fullName>
    </submittedName>
</protein>
<dbReference type="SUPFAM" id="SSF54593">
    <property type="entry name" value="Glyoxalase/Bleomycin resistance protein/Dihydroxybiphenyl dioxygenase"/>
    <property type="match status" value="1"/>
</dbReference>
<proteinExistence type="predicted"/>
<keyword evidence="3" id="KW-1185">Reference proteome</keyword>
<accession>A0ABT2CI08</accession>
<dbReference type="RefSeq" id="WP_258788205.1">
    <property type="nucleotide sequence ID" value="NZ_JANUGQ010000011.1"/>
</dbReference>
<dbReference type="PANTHER" id="PTHR33990">
    <property type="entry name" value="PROTEIN YJDN-RELATED"/>
    <property type="match status" value="1"/>
</dbReference>
<evidence type="ECO:0000313" key="3">
    <source>
        <dbReference type="Proteomes" id="UP001431313"/>
    </source>
</evidence>
<dbReference type="Gene3D" id="3.10.180.10">
    <property type="entry name" value="2,3-Dihydroxybiphenyl 1,2-Dioxygenase, domain 1"/>
    <property type="match status" value="1"/>
</dbReference>
<dbReference type="InterPro" id="IPR028973">
    <property type="entry name" value="PhnB-like"/>
</dbReference>
<dbReference type="Pfam" id="PF06983">
    <property type="entry name" value="3-dmu-9_3-mt"/>
    <property type="match status" value="1"/>
</dbReference>
<comment type="caution">
    <text evidence="2">The sequence shown here is derived from an EMBL/GenBank/DDBJ whole genome shotgun (WGS) entry which is preliminary data.</text>
</comment>
<name>A0ABT2CI08_9ACTN</name>
<dbReference type="CDD" id="cd06588">
    <property type="entry name" value="PhnB_like"/>
    <property type="match status" value="1"/>
</dbReference>
<feature type="domain" description="PhnB-like" evidence="1">
    <location>
        <begin position="2"/>
        <end position="118"/>
    </location>
</feature>
<dbReference type="PIRSF" id="PIRSF021700">
    <property type="entry name" value="3_dmu_93_MTrfase"/>
    <property type="match status" value="1"/>
</dbReference>
<gene>
    <name evidence="2" type="ORF">NX801_15005</name>
</gene>